<dbReference type="Proteomes" id="UP000663860">
    <property type="component" value="Unassembled WGS sequence"/>
</dbReference>
<evidence type="ECO:0000313" key="2">
    <source>
        <dbReference type="EMBL" id="CAF0727809.1"/>
    </source>
</evidence>
<accession>A0A813SLD1</accession>
<evidence type="ECO:0000313" key="8">
    <source>
        <dbReference type="EMBL" id="CAF3585662.1"/>
    </source>
</evidence>
<reference evidence="5" key="1">
    <citation type="submission" date="2021-02" db="EMBL/GenBank/DDBJ databases">
        <authorList>
            <person name="Nowell W R."/>
        </authorList>
    </citation>
    <scope>NUCLEOTIDE SEQUENCE</scope>
</reference>
<name>A0A813SLD1_9BILA</name>
<dbReference type="EMBL" id="CAJNOI010000002">
    <property type="protein sequence ID" value="CAF0727809.1"/>
    <property type="molecule type" value="Genomic_DNA"/>
</dbReference>
<dbReference type="EMBL" id="CAJOAZ010000232">
    <property type="protein sequence ID" value="CAF3585662.1"/>
    <property type="molecule type" value="Genomic_DNA"/>
</dbReference>
<dbReference type="Proteomes" id="UP000663832">
    <property type="component" value="Unassembled WGS sequence"/>
</dbReference>
<dbReference type="EMBL" id="CAJNOE010000036">
    <property type="protein sequence ID" value="CAF0782417.1"/>
    <property type="molecule type" value="Genomic_DNA"/>
</dbReference>
<dbReference type="EMBL" id="CAJOAY010000305">
    <property type="protein sequence ID" value="CAF3624075.1"/>
    <property type="molecule type" value="Genomic_DNA"/>
</dbReference>
<dbReference type="Proteomes" id="UP000663891">
    <property type="component" value="Unassembled WGS sequence"/>
</dbReference>
<sequence length="120" mass="14300">MSDEEEENGSIATSNDDINDENDDESQVQKSRKSLRISKLLVESLVDSKVRHNEYLKHIVQYPKIMKYLMNDSSTCENIPRRHLEPFIKEYIEKHPNTKIYDKINDELQIIRRKYIKTCQ</sequence>
<evidence type="ECO:0000256" key="1">
    <source>
        <dbReference type="SAM" id="MobiDB-lite"/>
    </source>
</evidence>
<keyword evidence="10" id="KW-1185">Reference proteome</keyword>
<dbReference type="Proteomes" id="UP000663844">
    <property type="component" value="Unassembled WGS sequence"/>
</dbReference>
<dbReference type="EMBL" id="CAJNON010000055">
    <property type="protein sequence ID" value="CAF0881680.1"/>
    <property type="molecule type" value="Genomic_DNA"/>
</dbReference>
<dbReference type="OrthoDB" id="10051017at2759"/>
<feature type="compositionally biased region" description="Acidic residues" evidence="1">
    <location>
        <begin position="17"/>
        <end position="26"/>
    </location>
</feature>
<dbReference type="Proteomes" id="UP000663877">
    <property type="component" value="Unassembled WGS sequence"/>
</dbReference>
<evidence type="ECO:0000313" key="10">
    <source>
        <dbReference type="Proteomes" id="UP000663832"/>
    </source>
</evidence>
<evidence type="ECO:0000313" key="9">
    <source>
        <dbReference type="EMBL" id="CAF3624075.1"/>
    </source>
</evidence>
<dbReference type="EMBL" id="CAJNOG010000296">
    <property type="protein sequence ID" value="CAF1154405.1"/>
    <property type="molecule type" value="Genomic_DNA"/>
</dbReference>
<proteinExistence type="predicted"/>
<evidence type="ECO:0000313" key="6">
    <source>
        <dbReference type="EMBL" id="CAF0881680.1"/>
    </source>
</evidence>
<evidence type="ECO:0000313" key="4">
    <source>
        <dbReference type="EMBL" id="CAF0793754.1"/>
    </source>
</evidence>
<organism evidence="5 10">
    <name type="scientific">Adineta steineri</name>
    <dbReference type="NCBI Taxonomy" id="433720"/>
    <lineage>
        <taxon>Eukaryota</taxon>
        <taxon>Metazoa</taxon>
        <taxon>Spiralia</taxon>
        <taxon>Gnathifera</taxon>
        <taxon>Rotifera</taxon>
        <taxon>Eurotatoria</taxon>
        <taxon>Bdelloidea</taxon>
        <taxon>Adinetida</taxon>
        <taxon>Adinetidae</taxon>
        <taxon>Adineta</taxon>
    </lineage>
</organism>
<dbReference type="Proteomes" id="UP000663845">
    <property type="component" value="Unassembled WGS sequence"/>
</dbReference>
<feature type="region of interest" description="Disordered" evidence="1">
    <location>
        <begin position="1"/>
        <end position="33"/>
    </location>
</feature>
<protein>
    <submittedName>
        <fullName evidence="5">Uncharacterized protein</fullName>
    </submittedName>
</protein>
<gene>
    <name evidence="2" type="ORF">BJG266_LOCUS927</name>
    <name evidence="3" type="ORF">IZO911_LOCUS5922</name>
    <name evidence="7" type="ORF">JYZ213_LOCUS24286</name>
    <name evidence="9" type="ORF">OKA104_LOCUS7777</name>
    <name evidence="8" type="ORF">OXD698_LOCUS5641</name>
    <name evidence="4" type="ORF">QVE165_LOCUS3841</name>
    <name evidence="5" type="ORF">QVE165_LOCUS4059</name>
    <name evidence="6" type="ORF">VCS650_LOCUS8281</name>
</gene>
<dbReference type="EMBL" id="CAJNOM010000015">
    <property type="protein sequence ID" value="CAF0797978.1"/>
    <property type="molecule type" value="Genomic_DNA"/>
</dbReference>
<comment type="caution">
    <text evidence="5">The sequence shown here is derived from an EMBL/GenBank/DDBJ whole genome shotgun (WGS) entry which is preliminary data.</text>
</comment>
<dbReference type="EMBL" id="CAJNOM010000014">
    <property type="protein sequence ID" value="CAF0793754.1"/>
    <property type="molecule type" value="Genomic_DNA"/>
</dbReference>
<evidence type="ECO:0000313" key="5">
    <source>
        <dbReference type="EMBL" id="CAF0797978.1"/>
    </source>
</evidence>
<dbReference type="Proteomes" id="UP000663881">
    <property type="component" value="Unassembled WGS sequence"/>
</dbReference>
<evidence type="ECO:0000313" key="3">
    <source>
        <dbReference type="EMBL" id="CAF0782417.1"/>
    </source>
</evidence>
<evidence type="ECO:0000313" key="7">
    <source>
        <dbReference type="EMBL" id="CAF1154405.1"/>
    </source>
</evidence>
<dbReference type="AlphaFoldDB" id="A0A813SLD1"/>